<reference evidence="1" key="1">
    <citation type="submission" date="2014-11" db="EMBL/GenBank/DDBJ databases">
        <authorList>
            <person name="Amaro Gonzalez C."/>
        </authorList>
    </citation>
    <scope>NUCLEOTIDE SEQUENCE</scope>
</reference>
<name>A0A0E9UY17_ANGAN</name>
<evidence type="ECO:0000313" key="1">
    <source>
        <dbReference type="EMBL" id="JAH70734.1"/>
    </source>
</evidence>
<organism evidence="1">
    <name type="scientific">Anguilla anguilla</name>
    <name type="common">European freshwater eel</name>
    <name type="synonym">Muraena anguilla</name>
    <dbReference type="NCBI Taxonomy" id="7936"/>
    <lineage>
        <taxon>Eukaryota</taxon>
        <taxon>Metazoa</taxon>
        <taxon>Chordata</taxon>
        <taxon>Craniata</taxon>
        <taxon>Vertebrata</taxon>
        <taxon>Euteleostomi</taxon>
        <taxon>Actinopterygii</taxon>
        <taxon>Neopterygii</taxon>
        <taxon>Teleostei</taxon>
        <taxon>Anguilliformes</taxon>
        <taxon>Anguillidae</taxon>
        <taxon>Anguilla</taxon>
    </lineage>
</organism>
<protein>
    <submittedName>
        <fullName evidence="1">Uncharacterized protein</fullName>
    </submittedName>
</protein>
<proteinExistence type="predicted"/>
<accession>A0A0E9UY17</accession>
<dbReference type="EMBL" id="GBXM01037843">
    <property type="protein sequence ID" value="JAH70734.1"/>
    <property type="molecule type" value="Transcribed_RNA"/>
</dbReference>
<dbReference type="AlphaFoldDB" id="A0A0E9UY17"/>
<sequence>MRFAKCWQINCRQLQQSNNCRDNGKSRR</sequence>
<reference evidence="1" key="2">
    <citation type="journal article" date="2015" name="Fish Shellfish Immunol.">
        <title>Early steps in the European eel (Anguilla anguilla)-Vibrio vulnificus interaction in the gills: Role of the RtxA13 toxin.</title>
        <authorList>
            <person name="Callol A."/>
            <person name="Pajuelo D."/>
            <person name="Ebbesson L."/>
            <person name="Teles M."/>
            <person name="MacKenzie S."/>
            <person name="Amaro C."/>
        </authorList>
    </citation>
    <scope>NUCLEOTIDE SEQUENCE</scope>
</reference>